<dbReference type="PIRSF" id="PIRSF012318">
    <property type="entry name" value="UCP012318"/>
    <property type="match status" value="1"/>
</dbReference>
<accession>A0A3B1A0G4</accession>
<dbReference type="EMBL" id="UOFT01000058">
    <property type="protein sequence ID" value="VAW97521.1"/>
    <property type="molecule type" value="Genomic_DNA"/>
</dbReference>
<dbReference type="PANTHER" id="PTHR42782">
    <property type="entry name" value="SI:CH73-314G15.3"/>
    <property type="match status" value="1"/>
</dbReference>
<evidence type="ECO:0000313" key="2">
    <source>
        <dbReference type="EMBL" id="VAW97521.1"/>
    </source>
</evidence>
<dbReference type="CDD" id="cd00657">
    <property type="entry name" value="Ferritin_like"/>
    <property type="match status" value="1"/>
</dbReference>
<dbReference type="Pfam" id="PF04305">
    <property type="entry name" value="DUF455"/>
    <property type="match status" value="1"/>
</dbReference>
<dbReference type="PANTHER" id="PTHR42782:SF4">
    <property type="entry name" value="DUF455 DOMAIN-CONTAINING PROTEIN"/>
    <property type="match status" value="1"/>
</dbReference>
<dbReference type="AlphaFoldDB" id="A0A3B1A0G4"/>
<sequence>MQNDLTQNNLARNNIFQTAWEILNISSPDEKVEKTYYAISKFADLSEESTFSNTSSPIQGLPIPGRPDKPELVQPRELPRRKINSLEGRATLLHAICHIEFNAINLAWDAVYRFRDMPVQYYLDWMKIAKEEAEHFSLLNDYLVELGFAYGDFAAHNGLWEMAIETDHDVLVRMALVPRVLEARGLDVTPGIMNKFESVGDTRANEILTIIQREEIGHVDIGSRWFRYCCEQRGVDHDKTFRDLLMQYMNRGIKKPVNYGARLKAGFTQQELDYLENNM</sequence>
<name>A0A3B1A0G4_9ZZZZ</name>
<dbReference type="InterPro" id="IPR007402">
    <property type="entry name" value="DUF455"/>
</dbReference>
<dbReference type="InterPro" id="IPR011197">
    <property type="entry name" value="UCP012318"/>
</dbReference>
<protein>
    <submittedName>
        <fullName evidence="2">FIG00005326: uncharacterized protein</fullName>
    </submittedName>
</protein>
<organism evidence="2">
    <name type="scientific">hydrothermal vent metagenome</name>
    <dbReference type="NCBI Taxonomy" id="652676"/>
    <lineage>
        <taxon>unclassified sequences</taxon>
        <taxon>metagenomes</taxon>
        <taxon>ecological metagenomes</taxon>
    </lineage>
</organism>
<gene>
    <name evidence="2" type="ORF">MNBD_GAMMA23-960</name>
</gene>
<feature type="region of interest" description="Disordered" evidence="1">
    <location>
        <begin position="50"/>
        <end position="75"/>
    </location>
</feature>
<reference evidence="2" key="1">
    <citation type="submission" date="2018-06" db="EMBL/GenBank/DDBJ databases">
        <authorList>
            <person name="Zhirakovskaya E."/>
        </authorList>
    </citation>
    <scope>NUCLEOTIDE SEQUENCE</scope>
</reference>
<dbReference type="SUPFAM" id="SSF47240">
    <property type="entry name" value="Ferritin-like"/>
    <property type="match status" value="1"/>
</dbReference>
<evidence type="ECO:0000256" key="1">
    <source>
        <dbReference type="SAM" id="MobiDB-lite"/>
    </source>
</evidence>
<proteinExistence type="predicted"/>
<dbReference type="InterPro" id="IPR009078">
    <property type="entry name" value="Ferritin-like_SF"/>
</dbReference>